<comment type="caution">
    <text evidence="3">The sequence shown here is derived from an EMBL/GenBank/DDBJ whole genome shotgun (WGS) entry which is preliminary data.</text>
</comment>
<evidence type="ECO:0000256" key="1">
    <source>
        <dbReference type="ARBA" id="ARBA00005564"/>
    </source>
</evidence>
<feature type="region of interest" description="Disordered" evidence="2">
    <location>
        <begin position="136"/>
        <end position="157"/>
    </location>
</feature>
<evidence type="ECO:0000313" key="3">
    <source>
        <dbReference type="EMBL" id="MFD0958985.1"/>
    </source>
</evidence>
<organism evidence="3 4">
    <name type="scientific">Paenibacillus chungangensis</name>
    <dbReference type="NCBI Taxonomy" id="696535"/>
    <lineage>
        <taxon>Bacteria</taxon>
        <taxon>Bacillati</taxon>
        <taxon>Bacillota</taxon>
        <taxon>Bacilli</taxon>
        <taxon>Bacillales</taxon>
        <taxon>Paenibacillaceae</taxon>
        <taxon>Paenibacillus</taxon>
    </lineage>
</organism>
<feature type="compositionally biased region" description="Basic and acidic residues" evidence="2">
    <location>
        <begin position="136"/>
        <end position="151"/>
    </location>
</feature>
<dbReference type="PANTHER" id="PTHR30344:SF1">
    <property type="entry name" value="6-PHOSPHOGLUCONOLACTONASE"/>
    <property type="match status" value="1"/>
</dbReference>
<gene>
    <name evidence="3" type="ORF">ACFQ2I_06220</name>
</gene>
<dbReference type="SUPFAM" id="SSF51004">
    <property type="entry name" value="C-terminal (heme d1) domain of cytochrome cd1-nitrite reductase"/>
    <property type="match status" value="1"/>
</dbReference>
<dbReference type="InterPro" id="IPR011048">
    <property type="entry name" value="Haem_d1_sf"/>
</dbReference>
<dbReference type="Gene3D" id="2.130.10.10">
    <property type="entry name" value="YVTN repeat-like/Quinoprotein amine dehydrogenase"/>
    <property type="match status" value="1"/>
</dbReference>
<dbReference type="InterPro" id="IPR050282">
    <property type="entry name" value="Cycloisomerase_2"/>
</dbReference>
<name>A0ABW3HNB5_9BACL</name>
<protein>
    <submittedName>
        <fullName evidence="3">Lactonase family protein</fullName>
    </submittedName>
</protein>
<evidence type="ECO:0000313" key="4">
    <source>
        <dbReference type="Proteomes" id="UP001596989"/>
    </source>
</evidence>
<dbReference type="Proteomes" id="UP001596989">
    <property type="component" value="Unassembled WGS sequence"/>
</dbReference>
<dbReference type="RefSeq" id="WP_377562823.1">
    <property type="nucleotide sequence ID" value="NZ_JBHTJZ010000005.1"/>
</dbReference>
<comment type="similarity">
    <text evidence="1">Belongs to the cycloisomerase 2 family.</text>
</comment>
<dbReference type="EMBL" id="JBHTJZ010000005">
    <property type="protein sequence ID" value="MFD0958985.1"/>
    <property type="molecule type" value="Genomic_DNA"/>
</dbReference>
<dbReference type="Pfam" id="PF10282">
    <property type="entry name" value="Lactonase"/>
    <property type="match status" value="1"/>
</dbReference>
<accession>A0ABW3HNB5</accession>
<reference evidence="4" key="1">
    <citation type="journal article" date="2019" name="Int. J. Syst. Evol. Microbiol.">
        <title>The Global Catalogue of Microorganisms (GCM) 10K type strain sequencing project: providing services to taxonomists for standard genome sequencing and annotation.</title>
        <authorList>
            <consortium name="The Broad Institute Genomics Platform"/>
            <consortium name="The Broad Institute Genome Sequencing Center for Infectious Disease"/>
            <person name="Wu L."/>
            <person name="Ma J."/>
        </authorList>
    </citation>
    <scope>NUCLEOTIDE SEQUENCE [LARGE SCALE GENOMIC DNA]</scope>
    <source>
        <strain evidence="4">CCUG 59129</strain>
    </source>
</reference>
<proteinExistence type="inferred from homology"/>
<evidence type="ECO:0000256" key="2">
    <source>
        <dbReference type="SAM" id="MobiDB-lite"/>
    </source>
</evidence>
<dbReference type="InterPro" id="IPR019405">
    <property type="entry name" value="Lactonase_7-beta_prop"/>
</dbReference>
<keyword evidence="4" id="KW-1185">Reference proteome</keyword>
<sequence length="357" mass="39129">MSQQQQLYVFCGAYAEQGEQGVTVYVFHEDTGTMEEKGHYAELKNPTFLHVDAERELLYAISETVDESGKRVGECAAFRIDKRQGDLELINRKRNVDATLCHIQSNGSYLTVTSYHGGLVGLIGLQEDGSIGELQDVKQHEGRSVDPERQQAPHPHSSFYSLDGQYLFVQDLGLDRIISYRVNQSRGTLSKHGELELQGGAGPRHLAFHPSGKQAYVINELDSTVSVMTYDSEKGELSVIQTISTLPEGYSGENGTAEIAVSRDGRFVYGSNRGHDSIVVFAVDGESGRLTTIQHISSGGGHPRHFALTPNGDHLLTANRDSNNIVVYAVNKETGLLALAEHEAQVSKPVCVIPVYL</sequence>
<dbReference type="PANTHER" id="PTHR30344">
    <property type="entry name" value="6-PHOSPHOGLUCONOLACTONASE-RELATED"/>
    <property type="match status" value="1"/>
</dbReference>
<dbReference type="InterPro" id="IPR015943">
    <property type="entry name" value="WD40/YVTN_repeat-like_dom_sf"/>
</dbReference>